<keyword evidence="4" id="KW-0472">Membrane</keyword>
<evidence type="ECO:0000256" key="4">
    <source>
        <dbReference type="ARBA" id="ARBA00023136"/>
    </source>
</evidence>
<dbReference type="Pfam" id="PF07980">
    <property type="entry name" value="SusD_RagB"/>
    <property type="match status" value="1"/>
</dbReference>
<dbReference type="EMBL" id="SODV01000002">
    <property type="protein sequence ID" value="TDW95861.1"/>
    <property type="molecule type" value="Genomic_DNA"/>
</dbReference>
<evidence type="ECO:0000259" key="6">
    <source>
        <dbReference type="Pfam" id="PF07980"/>
    </source>
</evidence>
<evidence type="ECO:0000313" key="9">
    <source>
        <dbReference type="Proteomes" id="UP000294498"/>
    </source>
</evidence>
<proteinExistence type="inferred from homology"/>
<dbReference type="PROSITE" id="PS51257">
    <property type="entry name" value="PROKAR_LIPOPROTEIN"/>
    <property type="match status" value="1"/>
</dbReference>
<evidence type="ECO:0000313" key="8">
    <source>
        <dbReference type="EMBL" id="TDW95861.1"/>
    </source>
</evidence>
<dbReference type="Pfam" id="PF14322">
    <property type="entry name" value="SusD-like_3"/>
    <property type="match status" value="1"/>
</dbReference>
<sequence length="523" mass="57845">MNKIIIVAGCLAIACLTSCKKYIDKGPIDSTYGSEFWTSQSAVEQAAISMYGQFRICLRSSNAFFTNGDFVVGIFSSQAWNYTPLSPANGSDFFTATADYLGDLTNWSRYYTLIAQCNLILQQVPQMPLSDFTGSDTSVRNAYIGEALFMRSLAYFFMVRNWGDPVYVTRTYDQVDYGNIPPVARTSETIALDSCLADLQTAARYLAFKGGDPTQTLRANRGTVYALMAHIYAWMHDYSHAHLACQQVIQNGGYSLEPGATYTNLWKGEASLENIMEIAMTYNANDPQFLPSAAANLAQGYANTYSAWTEAQFSFFSIFLKDSLDNQLTNTAWVADPVQIDTLFAVDANGNSSDMRFNTVLKYVNATNGDPAGYLLLKYANFAYQNPGIQQNAYISNNLALFRLADIILLDAEAQAMTGNGPAAVAEINQIRARASASNYTGPTDPTTLVDAILSERARELIGEGQTFYDMIRTDTVLHVLEEGLNYPPARVTQKGYYWPLDLGSLFALDPLLTQNPYWSSNK</sequence>
<dbReference type="Proteomes" id="UP000294498">
    <property type="component" value="Unassembled WGS sequence"/>
</dbReference>
<evidence type="ECO:0000259" key="7">
    <source>
        <dbReference type="Pfam" id="PF14322"/>
    </source>
</evidence>
<evidence type="ECO:0000256" key="2">
    <source>
        <dbReference type="ARBA" id="ARBA00006275"/>
    </source>
</evidence>
<dbReference type="CDD" id="cd08977">
    <property type="entry name" value="SusD"/>
    <property type="match status" value="1"/>
</dbReference>
<dbReference type="InterPro" id="IPR011990">
    <property type="entry name" value="TPR-like_helical_dom_sf"/>
</dbReference>
<dbReference type="RefSeq" id="WP_162852668.1">
    <property type="nucleotide sequence ID" value="NZ_SODV01000002.1"/>
</dbReference>
<dbReference type="GO" id="GO:0009279">
    <property type="term" value="C:cell outer membrane"/>
    <property type="evidence" value="ECO:0007669"/>
    <property type="project" value="UniProtKB-SubCell"/>
</dbReference>
<gene>
    <name evidence="8" type="ORF">EDB95_3681</name>
</gene>
<keyword evidence="5" id="KW-0998">Cell outer membrane</keyword>
<comment type="similarity">
    <text evidence="2">Belongs to the SusD family.</text>
</comment>
<keyword evidence="9" id="KW-1185">Reference proteome</keyword>
<evidence type="ECO:0000256" key="3">
    <source>
        <dbReference type="ARBA" id="ARBA00022729"/>
    </source>
</evidence>
<comment type="caution">
    <text evidence="8">The sequence shown here is derived from an EMBL/GenBank/DDBJ whole genome shotgun (WGS) entry which is preliminary data.</text>
</comment>
<dbReference type="InterPro" id="IPR012944">
    <property type="entry name" value="SusD_RagB_dom"/>
</dbReference>
<evidence type="ECO:0000256" key="1">
    <source>
        <dbReference type="ARBA" id="ARBA00004442"/>
    </source>
</evidence>
<feature type="domain" description="RagB/SusD" evidence="6">
    <location>
        <begin position="366"/>
        <end position="519"/>
    </location>
</feature>
<dbReference type="InterPro" id="IPR033985">
    <property type="entry name" value="SusD-like_N"/>
</dbReference>
<feature type="domain" description="SusD-like N-terminal" evidence="7">
    <location>
        <begin position="92"/>
        <end position="232"/>
    </location>
</feature>
<keyword evidence="3" id="KW-0732">Signal</keyword>
<dbReference type="AlphaFoldDB" id="A0A4R8DEB1"/>
<reference evidence="8 9" key="1">
    <citation type="submission" date="2019-03" db="EMBL/GenBank/DDBJ databases">
        <title>Genomic Encyclopedia of Type Strains, Phase IV (KMG-IV): sequencing the most valuable type-strain genomes for metagenomic binning, comparative biology and taxonomic classification.</title>
        <authorList>
            <person name="Goeker M."/>
        </authorList>
    </citation>
    <scope>NUCLEOTIDE SEQUENCE [LARGE SCALE GENOMIC DNA]</scope>
    <source>
        <strain evidence="8 9">DSM 100059</strain>
    </source>
</reference>
<name>A0A4R8DEB1_9BACT</name>
<accession>A0A4R8DEB1</accession>
<comment type="subcellular location">
    <subcellularLocation>
        <location evidence="1">Cell outer membrane</location>
    </subcellularLocation>
</comment>
<dbReference type="SUPFAM" id="SSF48452">
    <property type="entry name" value="TPR-like"/>
    <property type="match status" value="1"/>
</dbReference>
<organism evidence="8 9">
    <name type="scientific">Dinghuibacter silviterrae</name>
    <dbReference type="NCBI Taxonomy" id="1539049"/>
    <lineage>
        <taxon>Bacteria</taxon>
        <taxon>Pseudomonadati</taxon>
        <taxon>Bacteroidota</taxon>
        <taxon>Chitinophagia</taxon>
        <taxon>Chitinophagales</taxon>
        <taxon>Chitinophagaceae</taxon>
        <taxon>Dinghuibacter</taxon>
    </lineage>
</organism>
<evidence type="ECO:0000256" key="5">
    <source>
        <dbReference type="ARBA" id="ARBA00023237"/>
    </source>
</evidence>
<protein>
    <submittedName>
        <fullName evidence="8">Putative outer membrane starch-binding protein</fullName>
    </submittedName>
</protein>
<dbReference type="Gene3D" id="1.25.40.390">
    <property type="match status" value="1"/>
</dbReference>